<comment type="similarity">
    <text evidence="2">Belongs to the virb1 family.</text>
</comment>
<evidence type="ECO:0000256" key="2">
    <source>
        <dbReference type="ARBA" id="ARBA00009387"/>
    </source>
</evidence>
<gene>
    <name evidence="4" type="ORF">BES08_27740</name>
</gene>
<dbReference type="Pfam" id="PF01464">
    <property type="entry name" value="SLT"/>
    <property type="match status" value="1"/>
</dbReference>
<dbReference type="Proteomes" id="UP000094626">
    <property type="component" value="Plasmid pSA2"/>
</dbReference>
<dbReference type="GO" id="GO:0000270">
    <property type="term" value="P:peptidoglycan metabolic process"/>
    <property type="evidence" value="ECO:0007669"/>
    <property type="project" value="InterPro"/>
</dbReference>
<proteinExistence type="inferred from homology"/>
<evidence type="ECO:0000259" key="3">
    <source>
        <dbReference type="Pfam" id="PF01464"/>
    </source>
</evidence>
<dbReference type="InterPro" id="IPR008258">
    <property type="entry name" value="Transglycosylase_SLT_dom_1"/>
</dbReference>
<dbReference type="PROSITE" id="PS00922">
    <property type="entry name" value="TRANSGLYCOSYLASE"/>
    <property type="match status" value="1"/>
</dbReference>
<dbReference type="Gene3D" id="1.10.530.10">
    <property type="match status" value="1"/>
</dbReference>
<organism evidence="4 5">
    <name type="scientific">Novosphingobium resinovorum</name>
    <dbReference type="NCBI Taxonomy" id="158500"/>
    <lineage>
        <taxon>Bacteria</taxon>
        <taxon>Pseudomonadati</taxon>
        <taxon>Pseudomonadota</taxon>
        <taxon>Alphaproteobacteria</taxon>
        <taxon>Sphingomonadales</taxon>
        <taxon>Sphingomonadaceae</taxon>
        <taxon>Novosphingobium</taxon>
    </lineage>
</organism>
<dbReference type="PANTHER" id="PTHR37423:SF2">
    <property type="entry name" value="MEMBRANE-BOUND LYTIC MUREIN TRANSGLYCOSYLASE C"/>
    <property type="match status" value="1"/>
</dbReference>
<feature type="domain" description="Transglycosylase SLT" evidence="3">
    <location>
        <begin position="12"/>
        <end position="101"/>
    </location>
</feature>
<dbReference type="CDD" id="cd00254">
    <property type="entry name" value="LT-like"/>
    <property type="match status" value="1"/>
</dbReference>
<dbReference type="AlphaFoldDB" id="A0A1D8AF02"/>
<sequence length="151" mass="16663">MRRARYYSAMSAIACEHGIPASLFDAMIIQESQYDPEAVSPRNARGLIQLMPGTARELGVDPADPAQNLRGGARYLRRQLDRFGQVHLALAAYNAGPARIRGDSIPAIRETRDYVSNILSNWSRLARNRIVPSGLSSPPETLIRKASVSIF</sequence>
<keyword evidence="4" id="KW-0614">Plasmid</keyword>
<dbReference type="KEGG" id="nre:BES08_27740"/>
<dbReference type="EMBL" id="CP017077">
    <property type="protein sequence ID" value="AOR80631.1"/>
    <property type="molecule type" value="Genomic_DNA"/>
</dbReference>
<dbReference type="GO" id="GO:0016020">
    <property type="term" value="C:membrane"/>
    <property type="evidence" value="ECO:0007669"/>
    <property type="project" value="InterPro"/>
</dbReference>
<dbReference type="PANTHER" id="PTHR37423">
    <property type="entry name" value="SOLUBLE LYTIC MUREIN TRANSGLYCOSYLASE-RELATED"/>
    <property type="match status" value="1"/>
</dbReference>
<dbReference type="SUPFAM" id="SSF53955">
    <property type="entry name" value="Lysozyme-like"/>
    <property type="match status" value="1"/>
</dbReference>
<evidence type="ECO:0000313" key="5">
    <source>
        <dbReference type="Proteomes" id="UP000094626"/>
    </source>
</evidence>
<evidence type="ECO:0000256" key="1">
    <source>
        <dbReference type="ARBA" id="ARBA00007734"/>
    </source>
</evidence>
<reference evidence="5" key="1">
    <citation type="journal article" date="2017" name="J. Biotechnol.">
        <title>Complete genome sequence of Novosphingobium resinovorum SA1, a versatile xenobiotic-degrading bacterium capable of utilizing sulfanilic acid.</title>
        <authorList>
            <person name="Hegedus B."/>
            <person name="Kos P.B."/>
            <person name="Balint B."/>
            <person name="Maroti G."/>
            <person name="Gan H.M."/>
            <person name="Perei K."/>
            <person name="Rakhely G."/>
        </authorList>
    </citation>
    <scope>NUCLEOTIDE SEQUENCE [LARGE SCALE GENOMIC DNA]</scope>
    <source>
        <strain evidence="5">SA1</strain>
    </source>
</reference>
<keyword evidence="5" id="KW-1185">Reference proteome</keyword>
<dbReference type="InterPro" id="IPR000189">
    <property type="entry name" value="Transglyc_AS"/>
</dbReference>
<protein>
    <recommendedName>
        <fullName evidence="3">Transglycosylase SLT domain-containing protein</fullName>
    </recommendedName>
</protein>
<comment type="similarity">
    <text evidence="1">Belongs to the transglycosylase Slt family.</text>
</comment>
<accession>A0A1D8AF02</accession>
<dbReference type="InterPro" id="IPR023346">
    <property type="entry name" value="Lysozyme-like_dom_sf"/>
</dbReference>
<dbReference type="GO" id="GO:0008933">
    <property type="term" value="F:peptidoglycan lytic transglycosylase activity"/>
    <property type="evidence" value="ECO:0007669"/>
    <property type="project" value="InterPro"/>
</dbReference>
<name>A0A1D8AF02_9SPHN</name>
<geneLocation type="plasmid" evidence="4 5">
    <name>pSA2</name>
</geneLocation>
<evidence type="ECO:0000313" key="4">
    <source>
        <dbReference type="EMBL" id="AOR80631.1"/>
    </source>
</evidence>